<name>A0ABR3FIP3_9AGAR</name>
<dbReference type="Proteomes" id="UP001465976">
    <property type="component" value="Unassembled WGS sequence"/>
</dbReference>
<feature type="compositionally biased region" description="Basic and acidic residues" evidence="1">
    <location>
        <begin position="56"/>
        <end position="65"/>
    </location>
</feature>
<keyword evidence="3" id="KW-1185">Reference proteome</keyword>
<comment type="caution">
    <text evidence="2">The sequence shown here is derived from an EMBL/GenBank/DDBJ whole genome shotgun (WGS) entry which is preliminary data.</text>
</comment>
<evidence type="ECO:0000313" key="2">
    <source>
        <dbReference type="EMBL" id="KAL0575098.1"/>
    </source>
</evidence>
<accession>A0ABR3FIP3</accession>
<dbReference type="EMBL" id="JBAHYK010000336">
    <property type="protein sequence ID" value="KAL0575098.1"/>
    <property type="molecule type" value="Genomic_DNA"/>
</dbReference>
<proteinExistence type="predicted"/>
<feature type="compositionally biased region" description="Polar residues" evidence="1">
    <location>
        <begin position="1"/>
        <end position="13"/>
    </location>
</feature>
<feature type="compositionally biased region" description="Low complexity" evidence="1">
    <location>
        <begin position="149"/>
        <end position="162"/>
    </location>
</feature>
<evidence type="ECO:0000256" key="1">
    <source>
        <dbReference type="SAM" id="MobiDB-lite"/>
    </source>
</evidence>
<evidence type="ECO:0000313" key="3">
    <source>
        <dbReference type="Proteomes" id="UP001465976"/>
    </source>
</evidence>
<organism evidence="2 3">
    <name type="scientific">Marasmius crinis-equi</name>
    <dbReference type="NCBI Taxonomy" id="585013"/>
    <lineage>
        <taxon>Eukaryota</taxon>
        <taxon>Fungi</taxon>
        <taxon>Dikarya</taxon>
        <taxon>Basidiomycota</taxon>
        <taxon>Agaricomycotina</taxon>
        <taxon>Agaricomycetes</taxon>
        <taxon>Agaricomycetidae</taxon>
        <taxon>Agaricales</taxon>
        <taxon>Marasmiineae</taxon>
        <taxon>Marasmiaceae</taxon>
        <taxon>Marasmius</taxon>
    </lineage>
</organism>
<reference evidence="2 3" key="1">
    <citation type="submission" date="2024-02" db="EMBL/GenBank/DDBJ databases">
        <title>A draft genome for the cacao thread blight pathogen Marasmius crinis-equi.</title>
        <authorList>
            <person name="Cohen S.P."/>
            <person name="Baruah I.K."/>
            <person name="Amoako-Attah I."/>
            <person name="Bukari Y."/>
            <person name="Meinhardt L.W."/>
            <person name="Bailey B.A."/>
        </authorList>
    </citation>
    <scope>NUCLEOTIDE SEQUENCE [LARGE SCALE GENOMIC DNA]</scope>
    <source>
        <strain evidence="2 3">GH-76</strain>
    </source>
</reference>
<gene>
    <name evidence="2" type="ORF">V5O48_006874</name>
</gene>
<protein>
    <submittedName>
        <fullName evidence="2">Uncharacterized protein</fullName>
    </submittedName>
</protein>
<feature type="region of interest" description="Disordered" evidence="1">
    <location>
        <begin position="1"/>
        <end position="162"/>
    </location>
</feature>
<feature type="compositionally biased region" description="Basic and acidic residues" evidence="1">
    <location>
        <begin position="134"/>
        <end position="148"/>
    </location>
</feature>
<sequence length="162" mass="17083">MSNPMSQPGNDLNTAAMRPEHQIHGSSDVLPGSKGVSNIDYSAENIERSGPNKVWSEGDEREFARDQTSATHPSGTHHDTSGQNAFNSERPMNVQPTEAGGVAIGGRSDLPEGKASATDKLIGKTQKVMGKMTHNAEMHEKGELRESGGKAVAAGGARAPHD</sequence>